<evidence type="ECO:0000259" key="9">
    <source>
        <dbReference type="PROSITE" id="PS50893"/>
    </source>
</evidence>
<keyword evidence="2" id="KW-0813">Transport</keyword>
<feature type="transmembrane region" description="Helical" evidence="8">
    <location>
        <begin position="244"/>
        <end position="264"/>
    </location>
</feature>
<evidence type="ECO:0000256" key="4">
    <source>
        <dbReference type="ARBA" id="ARBA00022741"/>
    </source>
</evidence>
<dbReference type="OrthoDB" id="6500128at2759"/>
<evidence type="ECO:0000313" key="11">
    <source>
        <dbReference type="EMBL" id="CAG9561785.1"/>
    </source>
</evidence>
<dbReference type="PROSITE" id="PS00211">
    <property type="entry name" value="ABC_TRANSPORTER_1"/>
    <property type="match status" value="2"/>
</dbReference>
<accession>A0A8J2QFD6</accession>
<dbReference type="SMART" id="SM00382">
    <property type="entry name" value="AAA"/>
    <property type="match status" value="2"/>
</dbReference>
<dbReference type="SUPFAM" id="SSF90123">
    <property type="entry name" value="ABC transporter transmembrane region"/>
    <property type="match status" value="2"/>
</dbReference>
<dbReference type="Pfam" id="PF00664">
    <property type="entry name" value="ABC_membrane"/>
    <property type="match status" value="2"/>
</dbReference>
<feature type="transmembrane region" description="Helical" evidence="8">
    <location>
        <begin position="210"/>
        <end position="232"/>
    </location>
</feature>
<dbReference type="GO" id="GO:0005524">
    <property type="term" value="F:ATP binding"/>
    <property type="evidence" value="ECO:0007669"/>
    <property type="project" value="UniProtKB-KW"/>
</dbReference>
<evidence type="ECO:0000256" key="2">
    <source>
        <dbReference type="ARBA" id="ARBA00022448"/>
    </source>
</evidence>
<feature type="domain" description="ABC transmembrane type-1" evidence="10">
    <location>
        <begin position="1"/>
        <end position="269"/>
    </location>
</feature>
<keyword evidence="4" id="KW-0547">Nucleotide-binding</keyword>
<organism evidence="11 12">
    <name type="scientific">Danaus chrysippus</name>
    <name type="common">African queen</name>
    <dbReference type="NCBI Taxonomy" id="151541"/>
    <lineage>
        <taxon>Eukaryota</taxon>
        <taxon>Metazoa</taxon>
        <taxon>Ecdysozoa</taxon>
        <taxon>Arthropoda</taxon>
        <taxon>Hexapoda</taxon>
        <taxon>Insecta</taxon>
        <taxon>Pterygota</taxon>
        <taxon>Neoptera</taxon>
        <taxon>Endopterygota</taxon>
        <taxon>Lepidoptera</taxon>
        <taxon>Glossata</taxon>
        <taxon>Ditrysia</taxon>
        <taxon>Papilionoidea</taxon>
        <taxon>Nymphalidae</taxon>
        <taxon>Danainae</taxon>
        <taxon>Danaini</taxon>
        <taxon>Danaina</taxon>
        <taxon>Danaus</taxon>
        <taxon>Anosia</taxon>
    </lineage>
</organism>
<dbReference type="CDD" id="cd18578">
    <property type="entry name" value="ABC_6TM_Pgp_ABCB1_D2_like"/>
    <property type="match status" value="1"/>
</dbReference>
<dbReference type="AlphaFoldDB" id="A0A8J2QFD6"/>
<evidence type="ECO:0000256" key="8">
    <source>
        <dbReference type="SAM" id="Phobius"/>
    </source>
</evidence>
<keyword evidence="7 8" id="KW-0472">Membrane</keyword>
<dbReference type="CDD" id="cd18577">
    <property type="entry name" value="ABC_6TM_Pgp_ABCB1_D1_like"/>
    <property type="match status" value="1"/>
</dbReference>
<dbReference type="PANTHER" id="PTHR43394">
    <property type="entry name" value="ATP-DEPENDENT PERMEASE MDL1, MITOCHONDRIAL"/>
    <property type="match status" value="1"/>
</dbReference>
<keyword evidence="12" id="KW-1185">Reference proteome</keyword>
<evidence type="ECO:0000256" key="5">
    <source>
        <dbReference type="ARBA" id="ARBA00022840"/>
    </source>
</evidence>
<evidence type="ECO:0000256" key="6">
    <source>
        <dbReference type="ARBA" id="ARBA00022989"/>
    </source>
</evidence>
<comment type="caution">
    <text evidence="11">The sequence shown here is derived from an EMBL/GenBank/DDBJ whole genome shotgun (WGS) entry which is preliminary data.</text>
</comment>
<protein>
    <submittedName>
        <fullName evidence="11">(African queen) hypothetical protein</fullName>
    </submittedName>
</protein>
<dbReference type="GO" id="GO:0016887">
    <property type="term" value="F:ATP hydrolysis activity"/>
    <property type="evidence" value="ECO:0007669"/>
    <property type="project" value="InterPro"/>
</dbReference>
<dbReference type="SUPFAM" id="SSF52540">
    <property type="entry name" value="P-loop containing nucleoside triphosphate hydrolases"/>
    <property type="match status" value="2"/>
</dbReference>
<dbReference type="InterPro" id="IPR036640">
    <property type="entry name" value="ABC1_TM_sf"/>
</dbReference>
<sequence length="1141" mass="125287">MIDFAKSNNMTAHKDSFIHSIHQFGIYYSCVGVVLFFGGYLGTALISIAAINQIFRIRISYLRAALNQDFAYFDLHQTGDFASRIAEDMIKLEEGIGDKVSSLVHNASVSLSCIIMALIKGWKLALLCLSTAPITFFLVGVTGKIANNLYKKQAKAKAQASAVAEEVLGSIKTVYAFNAQQYELKRYKKHLADARKIFIRKEIFTGMSMGLLYLCVFSSYALAFYIGIYLIINEPEKYNADVMFSVFFGVMTALTYVGMIGSLMSTFGSAQGAGAQVFQVLDNVPTINPLLDRGIRPDGINGVIEFKDVVFHYPSRPSVLVLDSITIDVRSGQTIALVGNSGCGKTTIIQLISRFYDVDGGSGYETLVGDRGASLSGGQKQRVAIARALVRNPRILLLDEATSALDTVSEAKVQEALNRAAKGRTTIVIAHRLSTIRNVDKIFVMQKGRVVESGNHEELIKKGGEYYHMFTTSEYLPLNEELHVDDEPSRERSNISKDTVDLKKDVKYEKETSVQPLSFREVIMLNAPEWKIITLGSICSVISGFSMPLFIVVFGDLFGTMSSPDSAILMNKVKDVSIICIIIGCAMGLSNAIETLSFGIAGAYLTERLRIRMFKNLLVQDVAFYDERENSPGALCARLSAEAAYVQGATGQRIGIILQGVGSIGLALFLAMWFEWRVGMVALAFLPLVILVIWQQTKATDKESQGYAKALESSTKIAVEALSNIRTVACLGREPAMVVEYANCLRPARRPAVCAAHWRGVVSGLSRSMFNFINAAALTYGGHVVADGVPYQHILITTQSLQMASSQAQSAFAYAPDFRRGINAAARIVDLINMKPTIIDPEDPIRNFVSKGNASFDQVRFKYPCRPTVKVLRGIDLKLSEGETIVLVGESGCGKSTVIQLLQRYYNPDSGTISLEDKPLTHLRVDEVRANFALVSQEPTLFERSIRENVEYGDISRPVTMKEVVEASKLANIHDFIVSLPQGYETNIGSKGIQLSGGQKQRVAIARALIRRPKILLLDEATSALDGENEKVKYSCSRNSTYICVLIFDTEMAKCQIYNLKYIYGVVDPDCVRVSSARTWAGSNGVVSPLTEDRREVAFNGGAIILPGWSYVCIGLSPAACGSFITDTRFGCWPCNGERDT</sequence>
<evidence type="ECO:0000259" key="10">
    <source>
        <dbReference type="PROSITE" id="PS50929"/>
    </source>
</evidence>
<feature type="domain" description="ABC transporter" evidence="9">
    <location>
        <begin position="854"/>
        <end position="1090"/>
    </location>
</feature>
<feature type="transmembrane region" description="Helical" evidence="8">
    <location>
        <begin position="124"/>
        <end position="146"/>
    </location>
</feature>
<feature type="transmembrane region" description="Helical" evidence="8">
    <location>
        <begin position="654"/>
        <end position="672"/>
    </location>
</feature>
<dbReference type="Proteomes" id="UP000789524">
    <property type="component" value="Unassembled WGS sequence"/>
</dbReference>
<comment type="subcellular location">
    <subcellularLocation>
        <location evidence="1">Membrane</location>
        <topology evidence="1">Multi-pass membrane protein</topology>
    </subcellularLocation>
</comment>
<feature type="domain" description="ABC transporter" evidence="9">
    <location>
        <begin position="304"/>
        <end position="472"/>
    </location>
</feature>
<dbReference type="InterPro" id="IPR027417">
    <property type="entry name" value="P-loop_NTPase"/>
</dbReference>
<feature type="transmembrane region" description="Helical" evidence="8">
    <location>
        <begin position="576"/>
        <end position="605"/>
    </location>
</feature>
<dbReference type="FunFam" id="3.40.50.300:FF:000604">
    <property type="entry name" value="ABC transporter B family member 28"/>
    <property type="match status" value="1"/>
</dbReference>
<evidence type="ECO:0000256" key="3">
    <source>
        <dbReference type="ARBA" id="ARBA00022692"/>
    </source>
</evidence>
<evidence type="ECO:0000313" key="12">
    <source>
        <dbReference type="Proteomes" id="UP000789524"/>
    </source>
</evidence>
<dbReference type="InterPro" id="IPR011527">
    <property type="entry name" value="ABC1_TM_dom"/>
</dbReference>
<dbReference type="PROSITE" id="PS50893">
    <property type="entry name" value="ABC_TRANSPORTER_2"/>
    <property type="match status" value="2"/>
</dbReference>
<reference evidence="11" key="1">
    <citation type="submission" date="2021-09" db="EMBL/GenBank/DDBJ databases">
        <authorList>
            <person name="Martin H S."/>
        </authorList>
    </citation>
    <scope>NUCLEOTIDE SEQUENCE</scope>
</reference>
<dbReference type="Gene3D" id="1.20.1560.10">
    <property type="entry name" value="ABC transporter type 1, transmembrane domain"/>
    <property type="match status" value="2"/>
</dbReference>
<dbReference type="Gene3D" id="3.40.50.300">
    <property type="entry name" value="P-loop containing nucleotide triphosphate hydrolases"/>
    <property type="match status" value="3"/>
</dbReference>
<evidence type="ECO:0000256" key="1">
    <source>
        <dbReference type="ARBA" id="ARBA00004141"/>
    </source>
</evidence>
<dbReference type="InterPro" id="IPR017871">
    <property type="entry name" value="ABC_transporter-like_CS"/>
</dbReference>
<keyword evidence="3 8" id="KW-0812">Transmembrane</keyword>
<dbReference type="InterPro" id="IPR039421">
    <property type="entry name" value="Type_1_exporter"/>
</dbReference>
<gene>
    <name evidence="11" type="ORF">DCHRY22_LOCUS3233</name>
</gene>
<dbReference type="Pfam" id="PF00005">
    <property type="entry name" value="ABC_tran"/>
    <property type="match status" value="3"/>
</dbReference>
<feature type="transmembrane region" description="Helical" evidence="8">
    <location>
        <begin position="532"/>
        <end position="556"/>
    </location>
</feature>
<proteinExistence type="predicted"/>
<dbReference type="EMBL" id="CAKASE010000047">
    <property type="protein sequence ID" value="CAG9561785.1"/>
    <property type="molecule type" value="Genomic_DNA"/>
</dbReference>
<dbReference type="GO" id="GO:0015421">
    <property type="term" value="F:ABC-type oligopeptide transporter activity"/>
    <property type="evidence" value="ECO:0007669"/>
    <property type="project" value="TreeGrafter"/>
</dbReference>
<feature type="transmembrane region" description="Helical" evidence="8">
    <location>
        <begin position="26"/>
        <end position="51"/>
    </location>
</feature>
<feature type="domain" description="ABC transmembrane type-1" evidence="10">
    <location>
        <begin position="535"/>
        <end position="834"/>
    </location>
</feature>
<keyword evidence="6 8" id="KW-1133">Transmembrane helix</keyword>
<dbReference type="PANTHER" id="PTHR43394:SF18">
    <property type="entry name" value="ABC TRANSPORTER B FAMILY MEMBER 11-LIKE"/>
    <property type="match status" value="1"/>
</dbReference>
<name>A0A8J2QFD6_9NEOP</name>
<dbReference type="PROSITE" id="PS50929">
    <property type="entry name" value="ABC_TM1F"/>
    <property type="match status" value="2"/>
</dbReference>
<dbReference type="GO" id="GO:0005743">
    <property type="term" value="C:mitochondrial inner membrane"/>
    <property type="evidence" value="ECO:0007669"/>
    <property type="project" value="TreeGrafter"/>
</dbReference>
<dbReference type="GO" id="GO:0090374">
    <property type="term" value="P:oligopeptide export from mitochondrion"/>
    <property type="evidence" value="ECO:0007669"/>
    <property type="project" value="TreeGrafter"/>
</dbReference>
<evidence type="ECO:0000256" key="7">
    <source>
        <dbReference type="ARBA" id="ARBA00023136"/>
    </source>
</evidence>
<keyword evidence="5" id="KW-0067">ATP-binding</keyword>
<dbReference type="InterPro" id="IPR003439">
    <property type="entry name" value="ABC_transporter-like_ATP-bd"/>
</dbReference>
<dbReference type="InterPro" id="IPR003593">
    <property type="entry name" value="AAA+_ATPase"/>
</dbReference>